<dbReference type="Pfam" id="PF03732">
    <property type="entry name" value="Retrotrans_gag"/>
    <property type="match status" value="1"/>
</dbReference>
<dbReference type="InterPro" id="IPR032567">
    <property type="entry name" value="RTL1-rel"/>
</dbReference>
<evidence type="ECO:0000259" key="1">
    <source>
        <dbReference type="Pfam" id="PF03732"/>
    </source>
</evidence>
<feature type="non-terminal residue" evidence="2">
    <location>
        <position position="130"/>
    </location>
</feature>
<dbReference type="PANTHER" id="PTHR15503:SF22">
    <property type="entry name" value="TRANSPOSON TY3-I GAG POLYPROTEIN"/>
    <property type="match status" value="1"/>
</dbReference>
<feature type="domain" description="Retrotransposon gag" evidence="1">
    <location>
        <begin position="47"/>
        <end position="121"/>
    </location>
</feature>
<sequence>MTGSAPLPQRFGGEPSQCHGFLNQVGIYFELIPHAFPTERSKVGFLISLLSDKALAWANPLWERNDPVIHEFSGFVDAFHRVFNVPAHSASAAKLLKSMHQGSRTVAEYAVEFRTLAAEVAGTMRLWWLL</sequence>
<dbReference type="PANTHER" id="PTHR15503">
    <property type="entry name" value="LDOC1 RELATED"/>
    <property type="match status" value="1"/>
</dbReference>
<reference evidence="2" key="1">
    <citation type="submission" date="2023-05" db="EMBL/GenBank/DDBJ databases">
        <authorList>
            <person name="Stuckert A."/>
        </authorList>
    </citation>
    <scope>NUCLEOTIDE SEQUENCE</scope>
</reference>
<accession>A0ABN9GLK0</accession>
<dbReference type="InterPro" id="IPR005162">
    <property type="entry name" value="Retrotrans_gag_dom"/>
</dbReference>
<name>A0ABN9GLK0_9NEOB</name>
<gene>
    <name evidence="2" type="ORF">SPARVUS_LOCUS14397509</name>
</gene>
<evidence type="ECO:0000313" key="2">
    <source>
        <dbReference type="EMBL" id="CAI9610300.1"/>
    </source>
</evidence>
<comment type="caution">
    <text evidence="2">The sequence shown here is derived from an EMBL/GenBank/DDBJ whole genome shotgun (WGS) entry which is preliminary data.</text>
</comment>
<evidence type="ECO:0000313" key="3">
    <source>
        <dbReference type="Proteomes" id="UP001162483"/>
    </source>
</evidence>
<keyword evidence="3" id="KW-1185">Reference proteome</keyword>
<proteinExistence type="predicted"/>
<dbReference type="Proteomes" id="UP001162483">
    <property type="component" value="Unassembled WGS sequence"/>
</dbReference>
<dbReference type="EMBL" id="CATNWA010018919">
    <property type="protein sequence ID" value="CAI9610300.1"/>
    <property type="molecule type" value="Genomic_DNA"/>
</dbReference>
<protein>
    <recommendedName>
        <fullName evidence="1">Retrotransposon gag domain-containing protein</fullName>
    </recommendedName>
</protein>
<organism evidence="2 3">
    <name type="scientific">Staurois parvus</name>
    <dbReference type="NCBI Taxonomy" id="386267"/>
    <lineage>
        <taxon>Eukaryota</taxon>
        <taxon>Metazoa</taxon>
        <taxon>Chordata</taxon>
        <taxon>Craniata</taxon>
        <taxon>Vertebrata</taxon>
        <taxon>Euteleostomi</taxon>
        <taxon>Amphibia</taxon>
        <taxon>Batrachia</taxon>
        <taxon>Anura</taxon>
        <taxon>Neobatrachia</taxon>
        <taxon>Ranoidea</taxon>
        <taxon>Ranidae</taxon>
        <taxon>Staurois</taxon>
    </lineage>
</organism>